<accession>A0A8S4QMY0</accession>
<dbReference type="SUPFAM" id="SSF140996">
    <property type="entry name" value="Hermes dimerisation domain"/>
    <property type="match status" value="1"/>
</dbReference>
<evidence type="ECO:0000256" key="5">
    <source>
        <dbReference type="ARBA" id="ARBA00023242"/>
    </source>
</evidence>
<keyword evidence="5" id="KW-0539">Nucleus</keyword>
<evidence type="ECO:0000256" key="2">
    <source>
        <dbReference type="ARBA" id="ARBA00022723"/>
    </source>
</evidence>
<dbReference type="AlphaFoldDB" id="A0A8S4QMY0"/>
<sequence length="149" mass="16939">MCKSKISFQSGVSNLTKHVQRKHLAVNLVAREETEQQPQEISPQLPPSSQPSTSATVTIPISTNPPARRYPPISAFLRRDCNKIKKDIDDHIMNLFIWDMQPFTIVEDKGFRDLIKFAFSNYVLPTRKYFANNLLPGQYEAVKTATMAS</sequence>
<evidence type="ECO:0000256" key="4">
    <source>
        <dbReference type="ARBA" id="ARBA00022833"/>
    </source>
</evidence>
<evidence type="ECO:0000256" key="6">
    <source>
        <dbReference type="SAM" id="MobiDB-lite"/>
    </source>
</evidence>
<dbReference type="InterPro" id="IPR052035">
    <property type="entry name" value="ZnF_BED_domain_contain"/>
</dbReference>
<evidence type="ECO:0000256" key="3">
    <source>
        <dbReference type="ARBA" id="ARBA00022771"/>
    </source>
</evidence>
<proteinExistence type="predicted"/>
<feature type="region of interest" description="Disordered" evidence="6">
    <location>
        <begin position="32"/>
        <end position="66"/>
    </location>
</feature>
<dbReference type="Gene3D" id="1.10.10.1070">
    <property type="entry name" value="Zinc finger, BED domain-containing"/>
    <property type="match status" value="1"/>
</dbReference>
<comment type="subcellular location">
    <subcellularLocation>
        <location evidence="1">Nucleus</location>
    </subcellularLocation>
</comment>
<evidence type="ECO:0000313" key="7">
    <source>
        <dbReference type="EMBL" id="CAH2210970.1"/>
    </source>
</evidence>
<dbReference type="OrthoDB" id="1607513at2759"/>
<dbReference type="EMBL" id="CAKXAJ010008833">
    <property type="protein sequence ID" value="CAH2210970.1"/>
    <property type="molecule type" value="Genomic_DNA"/>
</dbReference>
<keyword evidence="8" id="KW-1185">Reference proteome</keyword>
<dbReference type="PANTHER" id="PTHR46481">
    <property type="entry name" value="ZINC FINGER BED DOMAIN-CONTAINING PROTEIN 4"/>
    <property type="match status" value="1"/>
</dbReference>
<gene>
    <name evidence="7" type="primary">jg523</name>
    <name evidence="7" type="ORF">PAEG_LOCUS2819</name>
</gene>
<evidence type="ECO:0000256" key="1">
    <source>
        <dbReference type="ARBA" id="ARBA00004123"/>
    </source>
</evidence>
<keyword evidence="2" id="KW-0479">Metal-binding</keyword>
<protein>
    <submittedName>
        <fullName evidence="7">Jg523 protein</fullName>
    </submittedName>
</protein>
<name>A0A8S4QMY0_9NEOP</name>
<keyword evidence="4" id="KW-0862">Zinc</keyword>
<dbReference type="GO" id="GO:0005634">
    <property type="term" value="C:nucleus"/>
    <property type="evidence" value="ECO:0007669"/>
    <property type="project" value="UniProtKB-SubCell"/>
</dbReference>
<keyword evidence="3" id="KW-0863">Zinc-finger</keyword>
<feature type="non-terminal residue" evidence="7">
    <location>
        <position position="149"/>
    </location>
</feature>
<evidence type="ECO:0000313" key="8">
    <source>
        <dbReference type="Proteomes" id="UP000838756"/>
    </source>
</evidence>
<dbReference type="PANTHER" id="PTHR46481:SF10">
    <property type="entry name" value="ZINC FINGER BED DOMAIN-CONTAINING PROTEIN 39"/>
    <property type="match status" value="1"/>
</dbReference>
<feature type="compositionally biased region" description="Polar residues" evidence="6">
    <location>
        <begin position="55"/>
        <end position="65"/>
    </location>
</feature>
<dbReference type="GO" id="GO:0008270">
    <property type="term" value="F:zinc ion binding"/>
    <property type="evidence" value="ECO:0007669"/>
    <property type="project" value="UniProtKB-KW"/>
</dbReference>
<comment type="caution">
    <text evidence="7">The sequence shown here is derived from an EMBL/GenBank/DDBJ whole genome shotgun (WGS) entry which is preliminary data.</text>
</comment>
<organism evidence="7 8">
    <name type="scientific">Pararge aegeria aegeria</name>
    <dbReference type="NCBI Taxonomy" id="348720"/>
    <lineage>
        <taxon>Eukaryota</taxon>
        <taxon>Metazoa</taxon>
        <taxon>Ecdysozoa</taxon>
        <taxon>Arthropoda</taxon>
        <taxon>Hexapoda</taxon>
        <taxon>Insecta</taxon>
        <taxon>Pterygota</taxon>
        <taxon>Neoptera</taxon>
        <taxon>Endopterygota</taxon>
        <taxon>Lepidoptera</taxon>
        <taxon>Glossata</taxon>
        <taxon>Ditrysia</taxon>
        <taxon>Papilionoidea</taxon>
        <taxon>Nymphalidae</taxon>
        <taxon>Satyrinae</taxon>
        <taxon>Satyrini</taxon>
        <taxon>Parargina</taxon>
        <taxon>Pararge</taxon>
    </lineage>
</organism>
<dbReference type="Proteomes" id="UP000838756">
    <property type="component" value="Unassembled WGS sequence"/>
</dbReference>
<reference evidence="7" key="1">
    <citation type="submission" date="2022-03" db="EMBL/GenBank/DDBJ databases">
        <authorList>
            <person name="Lindestad O."/>
        </authorList>
    </citation>
    <scope>NUCLEOTIDE SEQUENCE</scope>
</reference>